<sequence>MKMSNSYLNKVAVTAIALLSLNNLAFAQDNDACTVASLRGTYGTKIHAELLGVLTGTAPNQTLHRFAVAGVIDGIALQTFDGNGAGTQKDFVMLNGTRLPGAPADFETDETLSYTVNSDCTGELVVNIGNGKRTITTKLIVLDHGNQLYSVTSAQHVATGPSAADGTSCAGGCDLAIQTSTVSLRVDGERGRER</sequence>
<keyword evidence="3" id="KW-1185">Reference proteome</keyword>
<feature type="chain" id="PRO_5014646756" evidence="1">
    <location>
        <begin position="28"/>
        <end position="194"/>
    </location>
</feature>
<gene>
    <name evidence="2" type="ORF">C0Z20_07200</name>
</gene>
<evidence type="ECO:0000313" key="2">
    <source>
        <dbReference type="EMBL" id="PMS37730.1"/>
    </source>
</evidence>
<organism evidence="2 3">
    <name type="scientific">Trinickia symbiotica</name>
    <dbReference type="NCBI Taxonomy" id="863227"/>
    <lineage>
        <taxon>Bacteria</taxon>
        <taxon>Pseudomonadati</taxon>
        <taxon>Pseudomonadota</taxon>
        <taxon>Betaproteobacteria</taxon>
        <taxon>Burkholderiales</taxon>
        <taxon>Burkholderiaceae</taxon>
        <taxon>Trinickia</taxon>
    </lineage>
</organism>
<protein>
    <submittedName>
        <fullName evidence="2">Uncharacterized protein</fullName>
    </submittedName>
</protein>
<dbReference type="RefSeq" id="WP_018441201.1">
    <property type="nucleotide sequence ID" value="NZ_PNYC01000003.1"/>
</dbReference>
<proteinExistence type="predicted"/>
<evidence type="ECO:0000256" key="1">
    <source>
        <dbReference type="SAM" id="SignalP"/>
    </source>
</evidence>
<keyword evidence="1" id="KW-0732">Signal</keyword>
<dbReference type="AlphaFoldDB" id="A0A2N7X7Z7"/>
<comment type="caution">
    <text evidence="2">The sequence shown here is derived from an EMBL/GenBank/DDBJ whole genome shotgun (WGS) entry which is preliminary data.</text>
</comment>
<reference evidence="2 3" key="1">
    <citation type="submission" date="2018-01" db="EMBL/GenBank/DDBJ databases">
        <title>Whole genome analyses suggest that Burkholderia sensu lato contains two further novel genera in the rhizoxinica-symbiotica group Mycetohabitans gen. nov., and Trinickia gen. nov.: implications for the evolution of diazotrophy and nodulation in the Burkholderiaceae.</title>
        <authorList>
            <person name="Estrada-de los Santos P."/>
            <person name="Palmer M."/>
            <person name="Chavez-Ramirez B."/>
            <person name="Beukes C."/>
            <person name="Steenkamp E.T."/>
            <person name="Hirsch A.M."/>
            <person name="Manyaka P."/>
            <person name="Maluk M."/>
            <person name="Lafos M."/>
            <person name="Crook M."/>
            <person name="Gross E."/>
            <person name="Simon M.F."/>
            <person name="Bueno dos Reis Junior F."/>
            <person name="Poole P.S."/>
            <person name="Venter S.N."/>
            <person name="James E.K."/>
        </authorList>
    </citation>
    <scope>NUCLEOTIDE SEQUENCE [LARGE SCALE GENOMIC DNA]</scope>
    <source>
        <strain evidence="2 3">JPY 581</strain>
    </source>
</reference>
<accession>A0A2N7X7Z7</accession>
<dbReference type="Proteomes" id="UP000235777">
    <property type="component" value="Unassembled WGS sequence"/>
</dbReference>
<dbReference type="EMBL" id="PNYC01000003">
    <property type="protein sequence ID" value="PMS37730.1"/>
    <property type="molecule type" value="Genomic_DNA"/>
</dbReference>
<feature type="signal peptide" evidence="1">
    <location>
        <begin position="1"/>
        <end position="27"/>
    </location>
</feature>
<evidence type="ECO:0000313" key="3">
    <source>
        <dbReference type="Proteomes" id="UP000235777"/>
    </source>
</evidence>
<name>A0A2N7X7Z7_9BURK</name>